<keyword evidence="2" id="KW-1185">Reference proteome</keyword>
<proteinExistence type="predicted"/>
<evidence type="ECO:0000313" key="1">
    <source>
        <dbReference type="EMBL" id="KJZ71007.1"/>
    </source>
</evidence>
<protein>
    <submittedName>
        <fullName evidence="1">Uncharacterized protein</fullName>
    </submittedName>
</protein>
<organism evidence="1 2">
    <name type="scientific">Hirsutella minnesotensis 3608</name>
    <dbReference type="NCBI Taxonomy" id="1043627"/>
    <lineage>
        <taxon>Eukaryota</taxon>
        <taxon>Fungi</taxon>
        <taxon>Dikarya</taxon>
        <taxon>Ascomycota</taxon>
        <taxon>Pezizomycotina</taxon>
        <taxon>Sordariomycetes</taxon>
        <taxon>Hypocreomycetidae</taxon>
        <taxon>Hypocreales</taxon>
        <taxon>Ophiocordycipitaceae</taxon>
        <taxon>Hirsutella</taxon>
    </lineage>
</organism>
<dbReference type="EMBL" id="KQ030596">
    <property type="protein sequence ID" value="KJZ71007.1"/>
    <property type="molecule type" value="Genomic_DNA"/>
</dbReference>
<gene>
    <name evidence="1" type="ORF">HIM_09618</name>
</gene>
<name>A0A0F7ZXN0_9HYPO</name>
<accession>A0A0F7ZXN0</accession>
<dbReference type="OrthoDB" id="4488907at2759"/>
<sequence>MSTQTFLNGSIATDSVVGGEESESFAICQTLDKSLEQILSSIESIDATAGHPYASTLKLGLRVLMSHRSSPTDQAWADAIDYARAVIISPRDDTSRAAATWKRSCSDLSRVLLSRYDYNTIQAARDGTVSIIADYYGGDRRRIAHVDKRASFMRNWENQKAENAYYLSSSILATAAYEGGTLGCALTLLAWGTPEQAAKLGTLAHLALCDDYYEFTGPIYEDRIRMVAHAIGAAYELGGWAGNAIVDSTLLQASGTGTGIISIESIMSWRAISGCSQPYTNTLFGLGDLEESLVSPTVMMAMHDLYDWRSDTAAANHENGVSAVYGMGMNDPFHAYLEATLKKAGKHPKATIYTISAMTLMHFTASRYGAYEYRGTHRPPCAEQ</sequence>
<dbReference type="Proteomes" id="UP000054481">
    <property type="component" value="Unassembled WGS sequence"/>
</dbReference>
<reference evidence="1 2" key="1">
    <citation type="journal article" date="2014" name="Genome Biol. Evol.">
        <title>Comparative genomics and transcriptomics analyses reveal divergent lifestyle features of nematode endoparasitic fungus Hirsutella minnesotensis.</title>
        <authorList>
            <person name="Lai Y."/>
            <person name="Liu K."/>
            <person name="Zhang X."/>
            <person name="Zhang X."/>
            <person name="Li K."/>
            <person name="Wang N."/>
            <person name="Shu C."/>
            <person name="Wu Y."/>
            <person name="Wang C."/>
            <person name="Bushley K.E."/>
            <person name="Xiang M."/>
            <person name="Liu X."/>
        </authorList>
    </citation>
    <scope>NUCLEOTIDE SEQUENCE [LARGE SCALE GENOMIC DNA]</scope>
    <source>
        <strain evidence="1 2">3608</strain>
    </source>
</reference>
<dbReference type="AlphaFoldDB" id="A0A0F7ZXN0"/>
<evidence type="ECO:0000313" key="2">
    <source>
        <dbReference type="Proteomes" id="UP000054481"/>
    </source>
</evidence>